<reference evidence="1 2" key="1">
    <citation type="submission" date="2019-02" db="EMBL/GenBank/DDBJ databases">
        <title>Complete genome sequence of Pseudomonas sp. SNU WT1 isolated from rainbow trout.</title>
        <authorList>
            <person name="Oh W.T."/>
            <person name="Park S.C."/>
        </authorList>
    </citation>
    <scope>NUCLEOTIDE SEQUENCE [LARGE SCALE GENOMIC DNA]</scope>
    <source>
        <strain evidence="1 2">SNU WT1</strain>
    </source>
</reference>
<accession>A0A411MN91</accession>
<dbReference type="Proteomes" id="UP000291130">
    <property type="component" value="Chromosome"/>
</dbReference>
<dbReference type="AlphaFoldDB" id="A0A411MN91"/>
<gene>
    <name evidence="1" type="ORF">EXN22_22345</name>
</gene>
<dbReference type="RefSeq" id="WP_130266107.1">
    <property type="nucleotide sequence ID" value="NZ_CP035952.1"/>
</dbReference>
<evidence type="ECO:0000313" key="2">
    <source>
        <dbReference type="Proteomes" id="UP000291130"/>
    </source>
</evidence>
<dbReference type="PROSITE" id="PS51257">
    <property type="entry name" value="PROKAR_LIPOPROTEIN"/>
    <property type="match status" value="1"/>
</dbReference>
<dbReference type="EMBL" id="CP035952">
    <property type="protein sequence ID" value="QBF28296.1"/>
    <property type="molecule type" value="Genomic_DNA"/>
</dbReference>
<evidence type="ECO:0000313" key="1">
    <source>
        <dbReference type="EMBL" id="QBF28296.1"/>
    </source>
</evidence>
<dbReference type="InterPro" id="IPR011990">
    <property type="entry name" value="TPR-like_helical_dom_sf"/>
</dbReference>
<protein>
    <submittedName>
        <fullName evidence="1">Tetratricopeptide repeat protein</fullName>
    </submittedName>
</protein>
<organism evidence="1 2">
    <name type="scientific">Pseudomonas tructae</name>
    <dbReference type="NCBI Taxonomy" id="2518644"/>
    <lineage>
        <taxon>Bacteria</taxon>
        <taxon>Pseudomonadati</taxon>
        <taxon>Pseudomonadota</taxon>
        <taxon>Gammaproteobacteria</taxon>
        <taxon>Pseudomonadales</taxon>
        <taxon>Pseudomonadaceae</taxon>
        <taxon>Pseudomonas</taxon>
    </lineage>
</organism>
<name>A0A411MN91_9PSED</name>
<dbReference type="Gene3D" id="1.25.40.10">
    <property type="entry name" value="Tetratricopeptide repeat domain"/>
    <property type="match status" value="1"/>
</dbReference>
<sequence length="128" mass="14784">MRALIVLALATSVVGCTRWSMDHHLNNAYRAYDRGNCERVMLELSQVDRTSRARPFIQPEVSLLRGQCLERQKLFVDAAQTYQFISQRYPQSEYAYRARARLQTLEQLGHLRTGEAAIARPATTTPWR</sequence>
<dbReference type="KEGG" id="ptk:EXN22_22345"/>
<dbReference type="OrthoDB" id="7011433at2"/>
<proteinExistence type="predicted"/>
<keyword evidence="2" id="KW-1185">Reference proteome</keyword>